<evidence type="ECO:0008006" key="8">
    <source>
        <dbReference type="Google" id="ProtNLM"/>
    </source>
</evidence>
<dbReference type="EMBL" id="OU892279">
    <property type="protein sequence ID" value="CAG9765613.1"/>
    <property type="molecule type" value="Genomic_DNA"/>
</dbReference>
<gene>
    <name evidence="6" type="ORF">CEUTPL_LOCUS6218</name>
</gene>
<protein>
    <recommendedName>
        <fullName evidence="8">Transmembrane protein</fullName>
    </recommendedName>
</protein>
<dbReference type="InterPro" id="IPR007014">
    <property type="entry name" value="FUN14"/>
</dbReference>
<evidence type="ECO:0000256" key="4">
    <source>
        <dbReference type="ARBA" id="ARBA00022989"/>
    </source>
</evidence>
<comment type="similarity">
    <text evidence="2">Belongs to the FUN14 family.</text>
</comment>
<dbReference type="AlphaFoldDB" id="A0A9N9MNU6"/>
<name>A0A9N9MNU6_9CUCU</name>
<evidence type="ECO:0000256" key="5">
    <source>
        <dbReference type="ARBA" id="ARBA00023136"/>
    </source>
</evidence>
<dbReference type="Proteomes" id="UP001152799">
    <property type="component" value="Chromosome 3"/>
</dbReference>
<accession>A0A9N9MNU6</accession>
<dbReference type="PANTHER" id="PTHR21346">
    <property type="entry name" value="FUN14 DOMAIN CONTAINING"/>
    <property type="match status" value="1"/>
</dbReference>
<keyword evidence="7" id="KW-1185">Reference proteome</keyword>
<evidence type="ECO:0000256" key="1">
    <source>
        <dbReference type="ARBA" id="ARBA00004374"/>
    </source>
</evidence>
<reference evidence="6" key="1">
    <citation type="submission" date="2022-01" db="EMBL/GenBank/DDBJ databases">
        <authorList>
            <person name="King R."/>
        </authorList>
    </citation>
    <scope>NUCLEOTIDE SEQUENCE</scope>
</reference>
<comment type="subcellular location">
    <subcellularLocation>
        <location evidence="1">Mitochondrion outer membrane</location>
        <topology evidence="1">Multi-pass membrane protein</topology>
    </subcellularLocation>
</comment>
<sequence length="189" mass="21121">MYIVTFSSCKVCKNRLTNTALSKEKNVSDFSLMKYLLEKLLLGIQKLSPNEQTLLSAASGWSLGLLAIKLSRTDGRTLAFIAGGGLILSQIGFNNGYIPMNWNTKICDATSRYGLVQKRAKRNWTRTCMQLVEQNRTLIVGLLGGFLIGLATYEKYGFLPTKTNQGKLFLDSSPSLVDNFCFLLEKMRK</sequence>
<keyword evidence="5" id="KW-0472">Membrane</keyword>
<dbReference type="GO" id="GO:0005741">
    <property type="term" value="C:mitochondrial outer membrane"/>
    <property type="evidence" value="ECO:0007669"/>
    <property type="project" value="UniProtKB-SubCell"/>
</dbReference>
<evidence type="ECO:0000256" key="2">
    <source>
        <dbReference type="ARBA" id="ARBA00009160"/>
    </source>
</evidence>
<organism evidence="6 7">
    <name type="scientific">Ceutorhynchus assimilis</name>
    <name type="common">cabbage seed weevil</name>
    <dbReference type="NCBI Taxonomy" id="467358"/>
    <lineage>
        <taxon>Eukaryota</taxon>
        <taxon>Metazoa</taxon>
        <taxon>Ecdysozoa</taxon>
        <taxon>Arthropoda</taxon>
        <taxon>Hexapoda</taxon>
        <taxon>Insecta</taxon>
        <taxon>Pterygota</taxon>
        <taxon>Neoptera</taxon>
        <taxon>Endopterygota</taxon>
        <taxon>Coleoptera</taxon>
        <taxon>Polyphaga</taxon>
        <taxon>Cucujiformia</taxon>
        <taxon>Curculionidae</taxon>
        <taxon>Ceutorhynchinae</taxon>
        <taxon>Ceutorhynchus</taxon>
    </lineage>
</organism>
<dbReference type="PANTHER" id="PTHR21346:SF0">
    <property type="entry name" value="RE45833P"/>
    <property type="match status" value="1"/>
</dbReference>
<keyword evidence="4" id="KW-1133">Transmembrane helix</keyword>
<evidence type="ECO:0000313" key="7">
    <source>
        <dbReference type="Proteomes" id="UP001152799"/>
    </source>
</evidence>
<proteinExistence type="inferred from homology"/>
<evidence type="ECO:0000313" key="6">
    <source>
        <dbReference type="EMBL" id="CAG9765613.1"/>
    </source>
</evidence>
<keyword evidence="3" id="KW-0812">Transmembrane</keyword>
<dbReference type="GO" id="GO:0000422">
    <property type="term" value="P:autophagy of mitochondrion"/>
    <property type="evidence" value="ECO:0007669"/>
    <property type="project" value="TreeGrafter"/>
</dbReference>
<evidence type="ECO:0000256" key="3">
    <source>
        <dbReference type="ARBA" id="ARBA00022692"/>
    </source>
</evidence>
<dbReference type="Pfam" id="PF04930">
    <property type="entry name" value="FUN14"/>
    <property type="match status" value="1"/>
</dbReference>